<dbReference type="PANTHER" id="PTHR31221">
    <property type="entry name" value="WRKY TRANSCRIPTION FACTOR PROTEIN 1-RELATED"/>
    <property type="match status" value="1"/>
</dbReference>
<comment type="subcellular location">
    <subcellularLocation>
        <location evidence="1">Nucleus</location>
    </subcellularLocation>
</comment>
<keyword evidence="3" id="KW-0238">DNA-binding</keyword>
<feature type="region of interest" description="Disordered" evidence="6">
    <location>
        <begin position="1"/>
        <end position="37"/>
    </location>
</feature>
<protein>
    <recommendedName>
        <fullName evidence="7">WRKY domain-containing protein</fullName>
    </recommendedName>
</protein>
<dbReference type="Pfam" id="PF03106">
    <property type="entry name" value="WRKY"/>
    <property type="match status" value="1"/>
</dbReference>
<dbReference type="InterPro" id="IPR003657">
    <property type="entry name" value="WRKY_dom"/>
</dbReference>
<evidence type="ECO:0000256" key="1">
    <source>
        <dbReference type="ARBA" id="ARBA00004123"/>
    </source>
</evidence>
<dbReference type="InterPro" id="IPR044810">
    <property type="entry name" value="WRKY_plant"/>
</dbReference>
<sequence>MESSEGSQLAYSPFFPHLAPSSSSQCQQQDQSAPLPHPWVLSGVVDWNPPLLPSTMGLQQQQQLLQPAPAASEGKEKGRGGAGRNKKVIRPRFAFQTRSPNDILDDGYRWRKYGQKAVKNSVHPR</sequence>
<evidence type="ECO:0000256" key="4">
    <source>
        <dbReference type="ARBA" id="ARBA00023163"/>
    </source>
</evidence>
<dbReference type="Proteomes" id="UP000287651">
    <property type="component" value="Unassembled WGS sequence"/>
</dbReference>
<reference evidence="8 9" key="1">
    <citation type="journal article" date="2014" name="Agronomy (Basel)">
        <title>A Draft Genome Sequence for Ensete ventricosum, the Drought-Tolerant Tree Against Hunger.</title>
        <authorList>
            <person name="Harrison J."/>
            <person name="Moore K.A."/>
            <person name="Paszkiewicz K."/>
            <person name="Jones T."/>
            <person name="Grant M."/>
            <person name="Ambacheew D."/>
            <person name="Muzemil S."/>
            <person name="Studholme D.J."/>
        </authorList>
    </citation>
    <scope>NUCLEOTIDE SEQUENCE [LARGE SCALE GENOMIC DNA]</scope>
</reference>
<dbReference type="SUPFAM" id="SSF118290">
    <property type="entry name" value="WRKY DNA-binding domain"/>
    <property type="match status" value="1"/>
</dbReference>
<evidence type="ECO:0000313" key="9">
    <source>
        <dbReference type="Proteomes" id="UP000287651"/>
    </source>
</evidence>
<dbReference type="GO" id="GO:0005634">
    <property type="term" value="C:nucleus"/>
    <property type="evidence" value="ECO:0007669"/>
    <property type="project" value="UniProtKB-SubCell"/>
</dbReference>
<keyword evidence="4" id="KW-0804">Transcription</keyword>
<proteinExistence type="predicted"/>
<dbReference type="PROSITE" id="PS50811">
    <property type="entry name" value="WRKY"/>
    <property type="match status" value="1"/>
</dbReference>
<dbReference type="GO" id="GO:0003700">
    <property type="term" value="F:DNA-binding transcription factor activity"/>
    <property type="evidence" value="ECO:0007669"/>
    <property type="project" value="InterPro"/>
</dbReference>
<dbReference type="GO" id="GO:0043565">
    <property type="term" value="F:sequence-specific DNA binding"/>
    <property type="evidence" value="ECO:0007669"/>
    <property type="project" value="InterPro"/>
</dbReference>
<dbReference type="InterPro" id="IPR036576">
    <property type="entry name" value="WRKY_dom_sf"/>
</dbReference>
<dbReference type="PANTHER" id="PTHR31221:SF111">
    <property type="entry name" value="WRKY TRANSCRIPTION FACTOR 43-RELATED"/>
    <property type="match status" value="1"/>
</dbReference>
<feature type="compositionally biased region" description="Polar residues" evidence="6">
    <location>
        <begin position="1"/>
        <end position="10"/>
    </location>
</feature>
<evidence type="ECO:0000256" key="6">
    <source>
        <dbReference type="SAM" id="MobiDB-lite"/>
    </source>
</evidence>
<feature type="compositionally biased region" description="Low complexity" evidence="6">
    <location>
        <begin position="58"/>
        <end position="71"/>
    </location>
</feature>
<evidence type="ECO:0000313" key="8">
    <source>
        <dbReference type="EMBL" id="RRT82456.1"/>
    </source>
</evidence>
<dbReference type="EMBL" id="AMZH03000690">
    <property type="protein sequence ID" value="RRT82456.1"/>
    <property type="molecule type" value="Genomic_DNA"/>
</dbReference>
<gene>
    <name evidence="8" type="ORF">B296_00001998</name>
</gene>
<evidence type="ECO:0000256" key="2">
    <source>
        <dbReference type="ARBA" id="ARBA00023015"/>
    </source>
</evidence>
<organism evidence="8 9">
    <name type="scientific">Ensete ventricosum</name>
    <name type="common">Abyssinian banana</name>
    <name type="synonym">Musa ensete</name>
    <dbReference type="NCBI Taxonomy" id="4639"/>
    <lineage>
        <taxon>Eukaryota</taxon>
        <taxon>Viridiplantae</taxon>
        <taxon>Streptophyta</taxon>
        <taxon>Embryophyta</taxon>
        <taxon>Tracheophyta</taxon>
        <taxon>Spermatophyta</taxon>
        <taxon>Magnoliopsida</taxon>
        <taxon>Liliopsida</taxon>
        <taxon>Zingiberales</taxon>
        <taxon>Musaceae</taxon>
        <taxon>Ensete</taxon>
    </lineage>
</organism>
<keyword evidence="2" id="KW-0805">Transcription regulation</keyword>
<evidence type="ECO:0000256" key="5">
    <source>
        <dbReference type="ARBA" id="ARBA00023242"/>
    </source>
</evidence>
<dbReference type="Gene3D" id="2.20.25.80">
    <property type="entry name" value="WRKY domain"/>
    <property type="match status" value="1"/>
</dbReference>
<evidence type="ECO:0000259" key="7">
    <source>
        <dbReference type="PROSITE" id="PS50811"/>
    </source>
</evidence>
<feature type="region of interest" description="Disordered" evidence="6">
    <location>
        <begin position="51"/>
        <end position="94"/>
    </location>
</feature>
<evidence type="ECO:0000256" key="3">
    <source>
        <dbReference type="ARBA" id="ARBA00023125"/>
    </source>
</evidence>
<keyword evidence="5" id="KW-0539">Nucleus</keyword>
<feature type="domain" description="WRKY" evidence="7">
    <location>
        <begin position="99"/>
        <end position="125"/>
    </location>
</feature>
<name>A0A427B216_ENSVE</name>
<comment type="caution">
    <text evidence="8">The sequence shown here is derived from an EMBL/GenBank/DDBJ whole genome shotgun (WGS) entry which is preliminary data.</text>
</comment>
<feature type="compositionally biased region" description="Low complexity" evidence="6">
    <location>
        <begin position="21"/>
        <end position="32"/>
    </location>
</feature>
<accession>A0A427B216</accession>
<dbReference type="AlphaFoldDB" id="A0A427B216"/>